<dbReference type="InterPro" id="IPR004358">
    <property type="entry name" value="Sig_transdc_His_kin-like_C"/>
</dbReference>
<evidence type="ECO:0000256" key="6">
    <source>
        <dbReference type="ARBA" id="ARBA00023012"/>
    </source>
</evidence>
<dbReference type="FunFam" id="3.30.565.10:FF:000006">
    <property type="entry name" value="Sensor histidine kinase WalK"/>
    <property type="match status" value="1"/>
</dbReference>
<dbReference type="PROSITE" id="PS50109">
    <property type="entry name" value="HIS_KIN"/>
    <property type="match status" value="1"/>
</dbReference>
<dbReference type="GO" id="GO:0016036">
    <property type="term" value="P:cellular response to phosphate starvation"/>
    <property type="evidence" value="ECO:0007669"/>
    <property type="project" value="TreeGrafter"/>
</dbReference>
<keyword evidence="7" id="KW-1133">Transmembrane helix</keyword>
<dbReference type="SUPFAM" id="SSF55874">
    <property type="entry name" value="ATPase domain of HSP90 chaperone/DNA topoisomerase II/histidine kinase"/>
    <property type="match status" value="1"/>
</dbReference>
<dbReference type="InterPro" id="IPR036097">
    <property type="entry name" value="HisK_dim/P_sf"/>
</dbReference>
<reference evidence="9 10" key="1">
    <citation type="submission" date="2019-03" db="EMBL/GenBank/DDBJ databases">
        <title>Genomic Encyclopedia of Archaeal and Bacterial Type Strains, Phase II (KMG-II): from individual species to whole genera.</title>
        <authorList>
            <person name="Goeker M."/>
        </authorList>
    </citation>
    <scope>NUCLEOTIDE SEQUENCE [LARGE SCALE GENOMIC DNA]</scope>
    <source>
        <strain evidence="9 10">DSM 28323</strain>
    </source>
</reference>
<dbReference type="SMART" id="SM00387">
    <property type="entry name" value="HATPase_c"/>
    <property type="match status" value="1"/>
</dbReference>
<dbReference type="PRINTS" id="PR00344">
    <property type="entry name" value="BCTRLSENSOR"/>
</dbReference>
<dbReference type="Proteomes" id="UP000295741">
    <property type="component" value="Unassembled WGS sequence"/>
</dbReference>
<keyword evidence="3" id="KW-0597">Phosphoprotein</keyword>
<dbReference type="Pfam" id="PF00512">
    <property type="entry name" value="HisKA"/>
    <property type="match status" value="1"/>
</dbReference>
<dbReference type="CDD" id="cd00075">
    <property type="entry name" value="HATPase"/>
    <property type="match status" value="1"/>
</dbReference>
<keyword evidence="7" id="KW-0472">Membrane</keyword>
<evidence type="ECO:0000313" key="9">
    <source>
        <dbReference type="EMBL" id="TDO26618.1"/>
    </source>
</evidence>
<dbReference type="GO" id="GO:0004721">
    <property type="term" value="F:phosphoprotein phosphatase activity"/>
    <property type="evidence" value="ECO:0007669"/>
    <property type="project" value="TreeGrafter"/>
</dbReference>
<proteinExistence type="predicted"/>
<dbReference type="PANTHER" id="PTHR45453:SF1">
    <property type="entry name" value="PHOSPHATE REGULON SENSOR PROTEIN PHOR"/>
    <property type="match status" value="1"/>
</dbReference>
<comment type="caution">
    <text evidence="9">The sequence shown here is derived from an EMBL/GenBank/DDBJ whole genome shotgun (WGS) entry which is preliminary data.</text>
</comment>
<sequence length="325" mass="36904">MNAGSSKKLTLVTVVYWILLSYIVAALIWWFIALEKQNQNITNVRLLELVKDDPQYFEKVTQIEEAKKRKTAQYIGEGLTFLALILVGAVFVFRAARKQLLLSQQQQNFMMAVTHELKTPIAVTRLNLETLQKRKLDDEKQQKLISNTIQEANRLNILCNNILLAAQLDAGAYATNKEEINFSDMVEGCIDDFRNRFPQRVVYESIAEGLYINGEQLLLNMLVNNLLENAMKYSPKESVILIELKSRGKEMTLTVSDEGIGIPDDEKIKVFDKFYRVGNENTRSTKGTGLGLYLCSRIVKSHNGYISVTDNQPQGSNFAVILQQV</sequence>
<dbReference type="EC" id="2.7.13.3" evidence="2"/>
<evidence type="ECO:0000259" key="8">
    <source>
        <dbReference type="PROSITE" id="PS50109"/>
    </source>
</evidence>
<feature type="domain" description="Histidine kinase" evidence="8">
    <location>
        <begin position="112"/>
        <end position="325"/>
    </location>
</feature>
<dbReference type="OrthoDB" id="9804645at2"/>
<dbReference type="CDD" id="cd00082">
    <property type="entry name" value="HisKA"/>
    <property type="match status" value="1"/>
</dbReference>
<keyword evidence="4" id="KW-0808">Transferase</keyword>
<comment type="catalytic activity">
    <reaction evidence="1">
        <text>ATP + protein L-histidine = ADP + protein N-phospho-L-histidine.</text>
        <dbReference type="EC" id="2.7.13.3"/>
    </reaction>
</comment>
<dbReference type="Gene3D" id="3.30.565.10">
    <property type="entry name" value="Histidine kinase-like ATPase, C-terminal domain"/>
    <property type="match status" value="1"/>
</dbReference>
<accession>A0A4V3C4N4</accession>
<evidence type="ECO:0000256" key="1">
    <source>
        <dbReference type="ARBA" id="ARBA00000085"/>
    </source>
</evidence>
<dbReference type="Pfam" id="PF02518">
    <property type="entry name" value="HATPase_c"/>
    <property type="match status" value="1"/>
</dbReference>
<name>A0A4V3C4N4_9BACT</name>
<dbReference type="GO" id="GO:0005886">
    <property type="term" value="C:plasma membrane"/>
    <property type="evidence" value="ECO:0007669"/>
    <property type="project" value="TreeGrafter"/>
</dbReference>
<dbReference type="InterPro" id="IPR036890">
    <property type="entry name" value="HATPase_C_sf"/>
</dbReference>
<keyword evidence="5" id="KW-0418">Kinase</keyword>
<dbReference type="SUPFAM" id="SSF47384">
    <property type="entry name" value="Homodimeric domain of signal transducing histidine kinase"/>
    <property type="match status" value="1"/>
</dbReference>
<keyword evidence="6" id="KW-0902">Two-component regulatory system</keyword>
<feature type="transmembrane region" description="Helical" evidence="7">
    <location>
        <begin position="9"/>
        <end position="32"/>
    </location>
</feature>
<evidence type="ECO:0000256" key="4">
    <source>
        <dbReference type="ARBA" id="ARBA00022679"/>
    </source>
</evidence>
<evidence type="ECO:0000256" key="2">
    <source>
        <dbReference type="ARBA" id="ARBA00012438"/>
    </source>
</evidence>
<keyword evidence="10" id="KW-1185">Reference proteome</keyword>
<dbReference type="InterPro" id="IPR003661">
    <property type="entry name" value="HisK_dim/P_dom"/>
</dbReference>
<evidence type="ECO:0000313" key="10">
    <source>
        <dbReference type="Proteomes" id="UP000295741"/>
    </source>
</evidence>
<evidence type="ECO:0000256" key="5">
    <source>
        <dbReference type="ARBA" id="ARBA00022777"/>
    </source>
</evidence>
<dbReference type="InterPro" id="IPR003594">
    <property type="entry name" value="HATPase_dom"/>
</dbReference>
<dbReference type="PANTHER" id="PTHR45453">
    <property type="entry name" value="PHOSPHATE REGULON SENSOR PROTEIN PHOR"/>
    <property type="match status" value="1"/>
</dbReference>
<evidence type="ECO:0000256" key="7">
    <source>
        <dbReference type="SAM" id="Phobius"/>
    </source>
</evidence>
<dbReference type="GO" id="GO:0000155">
    <property type="term" value="F:phosphorelay sensor kinase activity"/>
    <property type="evidence" value="ECO:0007669"/>
    <property type="project" value="InterPro"/>
</dbReference>
<dbReference type="Gene3D" id="1.10.287.130">
    <property type="match status" value="1"/>
</dbReference>
<protein>
    <recommendedName>
        <fullName evidence="2">histidine kinase</fullName>
        <ecNumber evidence="2">2.7.13.3</ecNumber>
    </recommendedName>
</protein>
<dbReference type="RefSeq" id="WP_133474500.1">
    <property type="nucleotide sequence ID" value="NZ_SNWP01000011.1"/>
</dbReference>
<keyword evidence="7" id="KW-0812">Transmembrane</keyword>
<dbReference type="AlphaFoldDB" id="A0A4V3C4N4"/>
<evidence type="ECO:0000256" key="3">
    <source>
        <dbReference type="ARBA" id="ARBA00022553"/>
    </source>
</evidence>
<organism evidence="9 10">
    <name type="scientific">Sediminibacterium goheungense</name>
    <dbReference type="NCBI Taxonomy" id="1086393"/>
    <lineage>
        <taxon>Bacteria</taxon>
        <taxon>Pseudomonadati</taxon>
        <taxon>Bacteroidota</taxon>
        <taxon>Chitinophagia</taxon>
        <taxon>Chitinophagales</taxon>
        <taxon>Chitinophagaceae</taxon>
        <taxon>Sediminibacterium</taxon>
    </lineage>
</organism>
<dbReference type="InterPro" id="IPR050351">
    <property type="entry name" value="BphY/WalK/GraS-like"/>
</dbReference>
<dbReference type="SMART" id="SM00388">
    <property type="entry name" value="HisKA"/>
    <property type="match status" value="1"/>
</dbReference>
<feature type="transmembrane region" description="Helical" evidence="7">
    <location>
        <begin position="78"/>
        <end position="96"/>
    </location>
</feature>
<dbReference type="EMBL" id="SNWP01000011">
    <property type="protein sequence ID" value="TDO26618.1"/>
    <property type="molecule type" value="Genomic_DNA"/>
</dbReference>
<gene>
    <name evidence="9" type="ORF">BC659_1926</name>
</gene>
<dbReference type="InterPro" id="IPR005467">
    <property type="entry name" value="His_kinase_dom"/>
</dbReference>